<dbReference type="InterPro" id="IPR015421">
    <property type="entry name" value="PyrdxlP-dep_Trfase_major"/>
</dbReference>
<dbReference type="CDD" id="cd00616">
    <property type="entry name" value="AHBA_syn"/>
    <property type="match status" value="1"/>
</dbReference>
<name>A0A1F5YW84_9BACT</name>
<accession>A0A1F5YW84</accession>
<dbReference type="PIRSF" id="PIRSF000390">
    <property type="entry name" value="PLP_StrS"/>
    <property type="match status" value="1"/>
</dbReference>
<dbReference type="InterPro" id="IPR015424">
    <property type="entry name" value="PyrdxlP-dep_Trfase"/>
</dbReference>
<dbReference type="GO" id="GO:0008483">
    <property type="term" value="F:transaminase activity"/>
    <property type="evidence" value="ECO:0007669"/>
    <property type="project" value="TreeGrafter"/>
</dbReference>
<evidence type="ECO:0000313" key="4">
    <source>
        <dbReference type="EMBL" id="OGG04343.1"/>
    </source>
</evidence>
<gene>
    <name evidence="4" type="ORF">A2Z33_04240</name>
</gene>
<dbReference type="AlphaFoldDB" id="A0A1F5YW84"/>
<dbReference type="EMBL" id="MFJD01000004">
    <property type="protein sequence ID" value="OGG04343.1"/>
    <property type="molecule type" value="Genomic_DNA"/>
</dbReference>
<dbReference type="InterPro" id="IPR000653">
    <property type="entry name" value="DegT/StrS_aminotransferase"/>
</dbReference>
<sequence>MKIPLSRPFWEKAEEEAVQKALRTTLGTGDGPNSEELSHQLKELTGAGFAIAVTSCTHGLELVMASLGIGSGDEVILPSFTMSSTANAVVLAGATPVFADIDPVFANIDPADVGKRITSRTRGIIVVHYAGMAAPMEMITNLARRHGLFVVEDAAHAIGASYQGRQLGAWSDAGVYSFHGTKNVSCGEGGAVITSREDLSRFMDVYRANGTNRKAYLEGIVDKYSWVDRGTSFFLSDILAALAVSQMKKLGEISRKRSQVAGFYTDFFRKFEPALILPQVPEGSDPNWHIYALRLPTPQQRTVFIREMRKRGVEVSYHYVPLHSAPMGAKLAKGKPVRLPVTDLISRTLVRLPIYPGLTNQEMEYIAASARGILDRIL</sequence>
<feature type="active site" description="Proton acceptor" evidence="1">
    <location>
        <position position="182"/>
    </location>
</feature>
<dbReference type="GO" id="GO:0030170">
    <property type="term" value="F:pyridoxal phosphate binding"/>
    <property type="evidence" value="ECO:0007669"/>
    <property type="project" value="TreeGrafter"/>
</dbReference>
<dbReference type="PANTHER" id="PTHR30244">
    <property type="entry name" value="TRANSAMINASE"/>
    <property type="match status" value="1"/>
</dbReference>
<dbReference type="STRING" id="1798374.A2Z33_04240"/>
<evidence type="ECO:0000256" key="1">
    <source>
        <dbReference type="PIRSR" id="PIRSR000390-1"/>
    </source>
</evidence>
<protein>
    <recommendedName>
        <fullName evidence="6">dTDP-4-amino-4,6-dideoxygalactose transaminase</fullName>
    </recommendedName>
</protein>
<keyword evidence="2 3" id="KW-0663">Pyridoxal phosphate</keyword>
<evidence type="ECO:0008006" key="6">
    <source>
        <dbReference type="Google" id="ProtNLM"/>
    </source>
</evidence>
<organism evidence="4 5">
    <name type="scientific">Candidatus Gottesmanbacteria bacterium RBG_16_52_11</name>
    <dbReference type="NCBI Taxonomy" id="1798374"/>
    <lineage>
        <taxon>Bacteria</taxon>
        <taxon>Candidatus Gottesmaniibacteriota</taxon>
    </lineage>
</organism>
<evidence type="ECO:0000313" key="5">
    <source>
        <dbReference type="Proteomes" id="UP000178448"/>
    </source>
</evidence>
<dbReference type="PANTHER" id="PTHR30244:SF34">
    <property type="entry name" value="DTDP-4-AMINO-4,6-DIDEOXYGALACTOSE TRANSAMINASE"/>
    <property type="match status" value="1"/>
</dbReference>
<dbReference type="SUPFAM" id="SSF53383">
    <property type="entry name" value="PLP-dependent transferases"/>
    <property type="match status" value="1"/>
</dbReference>
<dbReference type="InterPro" id="IPR015422">
    <property type="entry name" value="PyrdxlP-dep_Trfase_small"/>
</dbReference>
<dbReference type="Pfam" id="PF01041">
    <property type="entry name" value="DegT_DnrJ_EryC1"/>
    <property type="match status" value="1"/>
</dbReference>
<evidence type="ECO:0000256" key="2">
    <source>
        <dbReference type="PIRSR" id="PIRSR000390-2"/>
    </source>
</evidence>
<dbReference type="Gene3D" id="3.40.640.10">
    <property type="entry name" value="Type I PLP-dependent aspartate aminotransferase-like (Major domain)"/>
    <property type="match status" value="1"/>
</dbReference>
<dbReference type="GO" id="GO:0000271">
    <property type="term" value="P:polysaccharide biosynthetic process"/>
    <property type="evidence" value="ECO:0007669"/>
    <property type="project" value="TreeGrafter"/>
</dbReference>
<dbReference type="Proteomes" id="UP000178448">
    <property type="component" value="Unassembled WGS sequence"/>
</dbReference>
<proteinExistence type="inferred from homology"/>
<reference evidence="4 5" key="1">
    <citation type="journal article" date="2016" name="Nat. Commun.">
        <title>Thousands of microbial genomes shed light on interconnected biogeochemical processes in an aquifer system.</title>
        <authorList>
            <person name="Anantharaman K."/>
            <person name="Brown C.T."/>
            <person name="Hug L.A."/>
            <person name="Sharon I."/>
            <person name="Castelle C.J."/>
            <person name="Probst A.J."/>
            <person name="Thomas B.C."/>
            <person name="Singh A."/>
            <person name="Wilkins M.J."/>
            <person name="Karaoz U."/>
            <person name="Brodie E.L."/>
            <person name="Williams K.H."/>
            <person name="Hubbard S.S."/>
            <person name="Banfield J.F."/>
        </authorList>
    </citation>
    <scope>NUCLEOTIDE SEQUENCE [LARGE SCALE GENOMIC DNA]</scope>
</reference>
<dbReference type="Gene3D" id="3.90.1150.10">
    <property type="entry name" value="Aspartate Aminotransferase, domain 1"/>
    <property type="match status" value="1"/>
</dbReference>
<comment type="caution">
    <text evidence="4">The sequence shown here is derived from an EMBL/GenBank/DDBJ whole genome shotgun (WGS) entry which is preliminary data.</text>
</comment>
<feature type="modified residue" description="N6-(pyridoxal phosphate)lysine" evidence="2">
    <location>
        <position position="182"/>
    </location>
</feature>
<evidence type="ECO:0000256" key="3">
    <source>
        <dbReference type="RuleBase" id="RU004508"/>
    </source>
</evidence>
<comment type="similarity">
    <text evidence="3">Belongs to the DegT/DnrJ/EryC1 family.</text>
</comment>